<dbReference type="AlphaFoldDB" id="A0A4Y2A5A5"/>
<keyword evidence="2" id="KW-1185">Reference proteome</keyword>
<accession>A0A4Y2A5A5</accession>
<dbReference type="Proteomes" id="UP000499080">
    <property type="component" value="Unassembled WGS sequence"/>
</dbReference>
<proteinExistence type="predicted"/>
<dbReference type="OrthoDB" id="119028at2759"/>
<organism evidence="1 2">
    <name type="scientific">Araneus ventricosus</name>
    <name type="common">Orbweaver spider</name>
    <name type="synonym">Epeira ventricosa</name>
    <dbReference type="NCBI Taxonomy" id="182803"/>
    <lineage>
        <taxon>Eukaryota</taxon>
        <taxon>Metazoa</taxon>
        <taxon>Ecdysozoa</taxon>
        <taxon>Arthropoda</taxon>
        <taxon>Chelicerata</taxon>
        <taxon>Arachnida</taxon>
        <taxon>Araneae</taxon>
        <taxon>Araneomorphae</taxon>
        <taxon>Entelegynae</taxon>
        <taxon>Araneoidea</taxon>
        <taxon>Araneidae</taxon>
        <taxon>Araneus</taxon>
    </lineage>
</organism>
<sequence length="105" mass="12149">MDGNRGLSMLAREMVRQLSEDGIRKPNAIIAAFQNRSLKEPEMFWQNIDKKSLDHQLTVSVKDVFNWCNSRMDAPFEEDKPFVLGINVEVDDEEKHDLKIVISTK</sequence>
<evidence type="ECO:0000313" key="1">
    <source>
        <dbReference type="EMBL" id="GBL74968.1"/>
    </source>
</evidence>
<protein>
    <submittedName>
        <fullName evidence="1">Uncharacterized protein</fullName>
    </submittedName>
</protein>
<reference evidence="1 2" key="1">
    <citation type="journal article" date="2019" name="Sci. Rep.">
        <title>Orb-weaving spider Araneus ventricosus genome elucidates the spidroin gene catalogue.</title>
        <authorList>
            <person name="Kono N."/>
            <person name="Nakamura H."/>
            <person name="Ohtoshi R."/>
            <person name="Moran D.A.P."/>
            <person name="Shinohara A."/>
            <person name="Yoshida Y."/>
            <person name="Fujiwara M."/>
            <person name="Mori M."/>
            <person name="Tomita M."/>
            <person name="Arakawa K."/>
        </authorList>
    </citation>
    <scope>NUCLEOTIDE SEQUENCE [LARGE SCALE GENOMIC DNA]</scope>
</reference>
<dbReference type="EMBL" id="BGPR01000006">
    <property type="protein sequence ID" value="GBL74968.1"/>
    <property type="molecule type" value="Genomic_DNA"/>
</dbReference>
<gene>
    <name evidence="1" type="ORF">AVEN_243777_1</name>
</gene>
<evidence type="ECO:0000313" key="2">
    <source>
        <dbReference type="Proteomes" id="UP000499080"/>
    </source>
</evidence>
<name>A0A4Y2A5A5_ARAVE</name>
<comment type="caution">
    <text evidence="1">The sequence shown here is derived from an EMBL/GenBank/DDBJ whole genome shotgun (WGS) entry which is preliminary data.</text>
</comment>